<comment type="caution">
    <text evidence="2">The sequence shown here is derived from an EMBL/GenBank/DDBJ whole genome shotgun (WGS) entry which is preliminary data.</text>
</comment>
<protein>
    <submittedName>
        <fullName evidence="2">tRNA uridine 5-carboxymethylaminomethyl modification enzyme MnmG</fullName>
    </submittedName>
</protein>
<dbReference type="EMBL" id="BKCP01006527">
    <property type="protein sequence ID" value="GER43231.1"/>
    <property type="molecule type" value="Genomic_DNA"/>
</dbReference>
<keyword evidence="3" id="KW-1185">Reference proteome</keyword>
<name>A0A5A7QH80_STRAF</name>
<evidence type="ECO:0000313" key="3">
    <source>
        <dbReference type="Proteomes" id="UP000325081"/>
    </source>
</evidence>
<feature type="region of interest" description="Disordered" evidence="1">
    <location>
        <begin position="101"/>
        <end position="126"/>
    </location>
</feature>
<evidence type="ECO:0000256" key="1">
    <source>
        <dbReference type="SAM" id="MobiDB-lite"/>
    </source>
</evidence>
<feature type="compositionally biased region" description="Basic and acidic residues" evidence="1">
    <location>
        <begin position="105"/>
        <end position="115"/>
    </location>
</feature>
<proteinExistence type="predicted"/>
<gene>
    <name evidence="2" type="ORF">STAS_20072</name>
</gene>
<organism evidence="2 3">
    <name type="scientific">Striga asiatica</name>
    <name type="common">Asiatic witchweed</name>
    <name type="synonym">Buchnera asiatica</name>
    <dbReference type="NCBI Taxonomy" id="4170"/>
    <lineage>
        <taxon>Eukaryota</taxon>
        <taxon>Viridiplantae</taxon>
        <taxon>Streptophyta</taxon>
        <taxon>Embryophyta</taxon>
        <taxon>Tracheophyta</taxon>
        <taxon>Spermatophyta</taxon>
        <taxon>Magnoliopsida</taxon>
        <taxon>eudicotyledons</taxon>
        <taxon>Gunneridae</taxon>
        <taxon>Pentapetalae</taxon>
        <taxon>asterids</taxon>
        <taxon>lamiids</taxon>
        <taxon>Lamiales</taxon>
        <taxon>Orobanchaceae</taxon>
        <taxon>Buchnereae</taxon>
        <taxon>Striga</taxon>
    </lineage>
</organism>
<sequence>MYFTQQSPWRHHSSRPATESAMSDHRRPLLRPKQPSLSTEKNPRRQKHAGKAARPEAAGIHIYAFIYVMENGEGCYVRKMISTPPYIRPPAWHYNTTVQKNQRTKKSESKLHEFESNNPRQTKNKHKEALSRALNNTGLLRGLGPTFAPHLEYLLVRVRVKRRHKCRARRRSVLWKQPARLVADPTRVAKSLRAHWARSPLWRLCDLTVHALPDRDFLRGPGGSCPDFLLLLLLFGLGWAQAQFDELDCGPGGEGHGPGAFASGLLGPTARIWAERRLGFLDRAGRGAACGALEYGDWARSLEVFVIGPVVCFCKRGPTVFSDG</sequence>
<dbReference type="AlphaFoldDB" id="A0A5A7QH80"/>
<feature type="region of interest" description="Disordered" evidence="1">
    <location>
        <begin position="1"/>
        <end position="54"/>
    </location>
</feature>
<dbReference type="Proteomes" id="UP000325081">
    <property type="component" value="Unassembled WGS sequence"/>
</dbReference>
<reference evidence="3" key="1">
    <citation type="journal article" date="2019" name="Curr. Biol.">
        <title>Genome Sequence of Striga asiatica Provides Insight into the Evolution of Plant Parasitism.</title>
        <authorList>
            <person name="Yoshida S."/>
            <person name="Kim S."/>
            <person name="Wafula E.K."/>
            <person name="Tanskanen J."/>
            <person name="Kim Y.M."/>
            <person name="Honaas L."/>
            <person name="Yang Z."/>
            <person name="Spallek T."/>
            <person name="Conn C.E."/>
            <person name="Ichihashi Y."/>
            <person name="Cheong K."/>
            <person name="Cui S."/>
            <person name="Der J.P."/>
            <person name="Gundlach H."/>
            <person name="Jiao Y."/>
            <person name="Hori C."/>
            <person name="Ishida J.K."/>
            <person name="Kasahara H."/>
            <person name="Kiba T."/>
            <person name="Kim M.S."/>
            <person name="Koo N."/>
            <person name="Laohavisit A."/>
            <person name="Lee Y.H."/>
            <person name="Lumba S."/>
            <person name="McCourt P."/>
            <person name="Mortimer J.C."/>
            <person name="Mutuku J.M."/>
            <person name="Nomura T."/>
            <person name="Sasaki-Sekimoto Y."/>
            <person name="Seto Y."/>
            <person name="Wang Y."/>
            <person name="Wakatake T."/>
            <person name="Sakakibara H."/>
            <person name="Demura T."/>
            <person name="Yamaguchi S."/>
            <person name="Yoneyama K."/>
            <person name="Manabe R.I."/>
            <person name="Nelson D.C."/>
            <person name="Schulman A.H."/>
            <person name="Timko M.P."/>
            <person name="dePamphilis C.W."/>
            <person name="Choi D."/>
            <person name="Shirasu K."/>
        </authorList>
    </citation>
    <scope>NUCLEOTIDE SEQUENCE [LARGE SCALE GENOMIC DNA]</scope>
    <source>
        <strain evidence="3">cv. UVA1</strain>
    </source>
</reference>
<accession>A0A5A7QH80</accession>
<evidence type="ECO:0000313" key="2">
    <source>
        <dbReference type="EMBL" id="GER43231.1"/>
    </source>
</evidence>